<evidence type="ECO:0000256" key="1">
    <source>
        <dbReference type="ARBA" id="ARBA00001971"/>
    </source>
</evidence>
<keyword evidence="4 6" id="KW-0408">Iron</keyword>
<dbReference type="PROSITE" id="PS00086">
    <property type="entry name" value="CYTOCHROME_P450"/>
    <property type="match status" value="1"/>
</dbReference>
<evidence type="ECO:0000313" key="11">
    <source>
        <dbReference type="Proteomes" id="UP001239445"/>
    </source>
</evidence>
<feature type="region of interest" description="Disordered" evidence="8">
    <location>
        <begin position="442"/>
        <end position="476"/>
    </location>
</feature>
<dbReference type="PANTHER" id="PTHR47582:SF1">
    <property type="entry name" value="P450, PUTATIVE (EUROFUNG)-RELATED"/>
    <property type="match status" value="1"/>
</dbReference>
<dbReference type="PANTHER" id="PTHR47582">
    <property type="entry name" value="P450, PUTATIVE (EUROFUNG)-RELATED"/>
    <property type="match status" value="1"/>
</dbReference>
<dbReference type="AlphaFoldDB" id="A0AAJ0BM02"/>
<evidence type="ECO:0000256" key="9">
    <source>
        <dbReference type="SAM" id="Phobius"/>
    </source>
</evidence>
<accession>A0AAJ0BM02</accession>
<keyword evidence="3 6" id="KW-0479">Metal-binding</keyword>
<dbReference type="InterPro" id="IPR053007">
    <property type="entry name" value="CYP450_monoxygenase_sec-met"/>
</dbReference>
<sequence>MAILGLEGGSDWLTTPATLAVASLSTLYLVLYKLQTAKKHADEPPIIASGIPFVGHLLGMALHGGRYVKSIGLRHRGDKPIFTLPVPFSRIYVVTDPSLAAAVQRASRTLSFSPLIPDITARVLGFSAESVKLLRDKIDPEPGEEKGIIADLHDMVWAELGMGSDSLSEISLRSTREFARLVNEYVEAHDRDPEVVDLLVWIRHFVAVSTAAFLYGPGNPLSQDPSLEEAFWDFDHGLGGLLMGVFPSVSAKKALRGRERLVEAFRAYLERGGHKDPGASEIIRKRIEVLTSHGMSLAEAARSEVSFLFAGIVNTATTTFWLIVQLYSRPDLLAYIRAELLAGAVTELDMGGGDEKPTRLMDQEALKTNCPTLASAFKETLRLGSDFYSTRLVKADTTLSGKYFLAKDAVVQIAGGVIHEDPGIWGASVDKFDPMRFLKLERGDSSSSSSSNNGTIPITEEKQETKTANGQQKDGKTNIHPAAFRAFGGGKTLCPGRHFATHEILAFVGMLVLTVDLEPADGSKKIVVPEKEDGVMPVHILEPKTDVRVKVRVRKDGGRIVVVR</sequence>
<gene>
    <name evidence="10" type="ORF">QBC47DRAFT_372720</name>
</gene>
<keyword evidence="11" id="KW-1185">Reference proteome</keyword>
<evidence type="ECO:0000256" key="8">
    <source>
        <dbReference type="SAM" id="MobiDB-lite"/>
    </source>
</evidence>
<protein>
    <submittedName>
        <fullName evidence="10">Cytochrome P450</fullName>
    </submittedName>
</protein>
<dbReference type="Proteomes" id="UP001239445">
    <property type="component" value="Unassembled WGS sequence"/>
</dbReference>
<dbReference type="CDD" id="cd11040">
    <property type="entry name" value="CYP7_CYP8-like"/>
    <property type="match status" value="1"/>
</dbReference>
<feature type="transmembrane region" description="Helical" evidence="9">
    <location>
        <begin position="12"/>
        <end position="31"/>
    </location>
</feature>
<comment type="cofactor">
    <cofactor evidence="1 6">
        <name>heme</name>
        <dbReference type="ChEBI" id="CHEBI:30413"/>
    </cofactor>
</comment>
<keyword evidence="9" id="KW-0812">Transmembrane</keyword>
<evidence type="ECO:0000256" key="6">
    <source>
        <dbReference type="PIRSR" id="PIRSR602403-1"/>
    </source>
</evidence>
<comment type="caution">
    <text evidence="10">The sequence shown here is derived from an EMBL/GenBank/DDBJ whole genome shotgun (WGS) entry which is preliminary data.</text>
</comment>
<dbReference type="InterPro" id="IPR002403">
    <property type="entry name" value="Cyt_P450_E_grp-IV"/>
</dbReference>
<dbReference type="EMBL" id="MU839828">
    <property type="protein sequence ID" value="KAK1759663.1"/>
    <property type="molecule type" value="Genomic_DNA"/>
</dbReference>
<feature type="transmembrane region" description="Helical" evidence="9">
    <location>
        <begin position="305"/>
        <end position="327"/>
    </location>
</feature>
<dbReference type="GO" id="GO:0016705">
    <property type="term" value="F:oxidoreductase activity, acting on paired donors, with incorporation or reduction of molecular oxygen"/>
    <property type="evidence" value="ECO:0007669"/>
    <property type="project" value="InterPro"/>
</dbReference>
<dbReference type="GO" id="GO:0005506">
    <property type="term" value="F:iron ion binding"/>
    <property type="evidence" value="ECO:0007669"/>
    <property type="project" value="InterPro"/>
</dbReference>
<dbReference type="InterPro" id="IPR017972">
    <property type="entry name" value="Cyt_P450_CS"/>
</dbReference>
<organism evidence="10 11">
    <name type="scientific">Echria macrotheca</name>
    <dbReference type="NCBI Taxonomy" id="438768"/>
    <lineage>
        <taxon>Eukaryota</taxon>
        <taxon>Fungi</taxon>
        <taxon>Dikarya</taxon>
        <taxon>Ascomycota</taxon>
        <taxon>Pezizomycotina</taxon>
        <taxon>Sordariomycetes</taxon>
        <taxon>Sordariomycetidae</taxon>
        <taxon>Sordariales</taxon>
        <taxon>Schizotheciaceae</taxon>
        <taxon>Echria</taxon>
    </lineage>
</organism>
<dbReference type="PRINTS" id="PR00465">
    <property type="entry name" value="EP450IV"/>
</dbReference>
<evidence type="ECO:0000256" key="5">
    <source>
        <dbReference type="ARBA" id="ARBA00023033"/>
    </source>
</evidence>
<keyword evidence="5 7" id="KW-0503">Monooxygenase</keyword>
<keyword evidence="9" id="KW-0472">Membrane</keyword>
<dbReference type="InterPro" id="IPR036396">
    <property type="entry name" value="Cyt_P450_sf"/>
</dbReference>
<dbReference type="Pfam" id="PF00067">
    <property type="entry name" value="p450"/>
    <property type="match status" value="1"/>
</dbReference>
<comment type="similarity">
    <text evidence="2 7">Belongs to the cytochrome P450 family.</text>
</comment>
<dbReference type="GO" id="GO:0004497">
    <property type="term" value="F:monooxygenase activity"/>
    <property type="evidence" value="ECO:0007669"/>
    <property type="project" value="UniProtKB-KW"/>
</dbReference>
<evidence type="ECO:0000313" key="10">
    <source>
        <dbReference type="EMBL" id="KAK1759663.1"/>
    </source>
</evidence>
<evidence type="ECO:0000256" key="7">
    <source>
        <dbReference type="RuleBase" id="RU000461"/>
    </source>
</evidence>
<name>A0AAJ0BM02_9PEZI</name>
<reference evidence="10" key="1">
    <citation type="submission" date="2023-06" db="EMBL/GenBank/DDBJ databases">
        <title>Genome-scale phylogeny and comparative genomics of the fungal order Sordariales.</title>
        <authorList>
            <consortium name="Lawrence Berkeley National Laboratory"/>
            <person name="Hensen N."/>
            <person name="Bonometti L."/>
            <person name="Westerberg I."/>
            <person name="Brannstrom I.O."/>
            <person name="Guillou S."/>
            <person name="Cros-Aarteil S."/>
            <person name="Calhoun S."/>
            <person name="Haridas S."/>
            <person name="Kuo A."/>
            <person name="Mondo S."/>
            <person name="Pangilinan J."/>
            <person name="Riley R."/>
            <person name="Labutti K."/>
            <person name="Andreopoulos B."/>
            <person name="Lipzen A."/>
            <person name="Chen C."/>
            <person name="Yanf M."/>
            <person name="Daum C."/>
            <person name="Ng V."/>
            <person name="Clum A."/>
            <person name="Steindorff A."/>
            <person name="Ohm R."/>
            <person name="Martin F."/>
            <person name="Silar P."/>
            <person name="Natvig D."/>
            <person name="Lalanne C."/>
            <person name="Gautier V."/>
            <person name="Ament-Velasquez S.L."/>
            <person name="Kruys A."/>
            <person name="Hutchinson M.I."/>
            <person name="Powell A.J."/>
            <person name="Barry K."/>
            <person name="Miller A.N."/>
            <person name="Grigoriev I.V."/>
            <person name="Debuchy R."/>
            <person name="Gladieux P."/>
            <person name="Thoren M.H."/>
            <person name="Johannesson H."/>
        </authorList>
    </citation>
    <scope>NUCLEOTIDE SEQUENCE</scope>
    <source>
        <strain evidence="10">PSN4</strain>
    </source>
</reference>
<keyword evidence="7" id="KW-0560">Oxidoreductase</keyword>
<keyword evidence="6 7" id="KW-0349">Heme</keyword>
<proteinExistence type="inferred from homology"/>
<keyword evidence="9" id="KW-1133">Transmembrane helix</keyword>
<evidence type="ECO:0000256" key="2">
    <source>
        <dbReference type="ARBA" id="ARBA00010617"/>
    </source>
</evidence>
<dbReference type="SUPFAM" id="SSF48264">
    <property type="entry name" value="Cytochrome P450"/>
    <property type="match status" value="1"/>
</dbReference>
<evidence type="ECO:0000256" key="4">
    <source>
        <dbReference type="ARBA" id="ARBA00023004"/>
    </source>
</evidence>
<evidence type="ECO:0000256" key="3">
    <source>
        <dbReference type="ARBA" id="ARBA00022723"/>
    </source>
</evidence>
<dbReference type="InterPro" id="IPR001128">
    <property type="entry name" value="Cyt_P450"/>
</dbReference>
<dbReference type="Gene3D" id="1.10.630.10">
    <property type="entry name" value="Cytochrome P450"/>
    <property type="match status" value="1"/>
</dbReference>
<feature type="binding site" description="axial binding residue" evidence="6">
    <location>
        <position position="494"/>
    </location>
    <ligand>
        <name>heme</name>
        <dbReference type="ChEBI" id="CHEBI:30413"/>
    </ligand>
    <ligandPart>
        <name>Fe</name>
        <dbReference type="ChEBI" id="CHEBI:18248"/>
    </ligandPart>
</feature>
<dbReference type="GO" id="GO:0020037">
    <property type="term" value="F:heme binding"/>
    <property type="evidence" value="ECO:0007669"/>
    <property type="project" value="InterPro"/>
</dbReference>